<evidence type="ECO:0000256" key="2">
    <source>
        <dbReference type="ARBA" id="ARBA00022705"/>
    </source>
</evidence>
<dbReference type="GO" id="GO:0006260">
    <property type="term" value="P:DNA replication"/>
    <property type="evidence" value="ECO:0007669"/>
    <property type="project" value="UniProtKB-KW"/>
</dbReference>
<proteinExistence type="inferred from homology"/>
<evidence type="ECO:0008006" key="5">
    <source>
        <dbReference type="Google" id="ProtNLM"/>
    </source>
</evidence>
<comment type="caution">
    <text evidence="3">The sequence shown here is derived from an EMBL/GenBank/DDBJ whole genome shotgun (WGS) entry which is preliminary data.</text>
</comment>
<protein>
    <recommendedName>
        <fullName evidence="5">Replication protein</fullName>
    </recommendedName>
</protein>
<dbReference type="Proteomes" id="UP000465305">
    <property type="component" value="Unassembled WGS sequence"/>
</dbReference>
<evidence type="ECO:0000313" key="3">
    <source>
        <dbReference type="EMBL" id="GFG87748.1"/>
    </source>
</evidence>
<accession>A0A7I9YGE8</accession>
<gene>
    <name evidence="3" type="ORF">MALGJ_44240</name>
</gene>
<reference evidence="3 4" key="1">
    <citation type="journal article" date="2019" name="Emerg. Microbes Infect.">
        <title>Comprehensive subspecies identification of 175 nontuberculous mycobacteria species based on 7547 genomic profiles.</title>
        <authorList>
            <person name="Matsumoto Y."/>
            <person name="Kinjo T."/>
            <person name="Motooka D."/>
            <person name="Nabeya D."/>
            <person name="Jung N."/>
            <person name="Uechi K."/>
            <person name="Horii T."/>
            <person name="Iida T."/>
            <person name="Fujita J."/>
            <person name="Nakamura S."/>
        </authorList>
    </citation>
    <scope>NUCLEOTIDE SEQUENCE [LARGE SCALE GENOMIC DNA]</scope>
    <source>
        <strain evidence="3 4">JCM 30723</strain>
    </source>
</reference>
<sequence length="282" mass="31822">MTDGTRIRDTVDFARLNTLRDFGVSLSDDSKLRGCGRTFRRGSAGSSREVLEGVRACRRKWLCPRCGYRAVRDESERLEKLLLEWTTGEGAVGLLTLTQRHQLGDGLADLWDRLEAGWAAITRGSGWRTDQNAFGLRGYIRVTEVVHHPSTGWNVHFHVLLLLDYLLDEGDLDRLKTSLADRYCRGIESHGGQVALRAQSLQLMRAGTERYVAWYHCKGTGPLWTRDGSRSPIAILSDLETNGEGLELWQEFTAAVTDQRRVKFSASKNIDALRPRCGRIPY</sequence>
<dbReference type="EMBL" id="BLKY01000001">
    <property type="protein sequence ID" value="GFG87748.1"/>
    <property type="molecule type" value="Genomic_DNA"/>
</dbReference>
<dbReference type="InterPro" id="IPR000989">
    <property type="entry name" value="Rep"/>
</dbReference>
<dbReference type="Pfam" id="PF01446">
    <property type="entry name" value="Rep_1"/>
    <property type="match status" value="1"/>
</dbReference>
<keyword evidence="2" id="KW-0235">DNA replication</keyword>
<evidence type="ECO:0000313" key="4">
    <source>
        <dbReference type="Proteomes" id="UP000465305"/>
    </source>
</evidence>
<evidence type="ECO:0000256" key="1">
    <source>
        <dbReference type="ARBA" id="ARBA00008909"/>
    </source>
</evidence>
<comment type="similarity">
    <text evidence="1">Belongs to the Gram-positive plasmids replication protein type 1 family.</text>
</comment>
<name>A0A7I9YGE8_MYCAL</name>
<organism evidence="3 4">
    <name type="scientific">Mycolicibacter algericus</name>
    <name type="common">Mycobacterium algericum</name>
    <dbReference type="NCBI Taxonomy" id="1288388"/>
    <lineage>
        <taxon>Bacteria</taxon>
        <taxon>Bacillati</taxon>
        <taxon>Actinomycetota</taxon>
        <taxon>Actinomycetes</taxon>
        <taxon>Mycobacteriales</taxon>
        <taxon>Mycobacteriaceae</taxon>
        <taxon>Mycolicibacter</taxon>
    </lineage>
</organism>
<dbReference type="GO" id="GO:0003677">
    <property type="term" value="F:DNA binding"/>
    <property type="evidence" value="ECO:0007669"/>
    <property type="project" value="InterPro"/>
</dbReference>
<dbReference type="AlphaFoldDB" id="A0A7I9YGE8"/>